<reference evidence="2" key="1">
    <citation type="journal article" date="2015" name="Nat. Genet.">
        <title>The genome and transcriptome of the zoonotic hookworm Ancylostoma ceylanicum identify infection-specific gene families.</title>
        <authorList>
            <person name="Schwarz E.M."/>
            <person name="Hu Y."/>
            <person name="Antoshechkin I."/>
            <person name="Miller M.M."/>
            <person name="Sternberg P.W."/>
            <person name="Aroian R.V."/>
        </authorList>
    </citation>
    <scope>NUCLEOTIDE SEQUENCE</scope>
    <source>
        <strain evidence="2">HY135</strain>
    </source>
</reference>
<evidence type="ECO:0000313" key="1">
    <source>
        <dbReference type="EMBL" id="EYC10353.1"/>
    </source>
</evidence>
<comment type="caution">
    <text evidence="1">The sequence shown here is derived from an EMBL/GenBank/DDBJ whole genome shotgun (WGS) entry which is preliminary data.</text>
</comment>
<gene>
    <name evidence="1" type="primary">Acey_s0056.g2696</name>
    <name evidence="1" type="ORF">Y032_0056g2696</name>
</gene>
<organism evidence="1 2">
    <name type="scientific">Ancylostoma ceylanicum</name>
    <dbReference type="NCBI Taxonomy" id="53326"/>
    <lineage>
        <taxon>Eukaryota</taxon>
        <taxon>Metazoa</taxon>
        <taxon>Ecdysozoa</taxon>
        <taxon>Nematoda</taxon>
        <taxon>Chromadorea</taxon>
        <taxon>Rhabditida</taxon>
        <taxon>Rhabditina</taxon>
        <taxon>Rhabditomorpha</taxon>
        <taxon>Strongyloidea</taxon>
        <taxon>Ancylostomatidae</taxon>
        <taxon>Ancylostomatinae</taxon>
        <taxon>Ancylostoma</taxon>
    </lineage>
</organism>
<dbReference type="SUPFAM" id="SSF56219">
    <property type="entry name" value="DNase I-like"/>
    <property type="match status" value="1"/>
</dbReference>
<dbReference type="OrthoDB" id="5854880at2759"/>
<evidence type="ECO:0008006" key="3">
    <source>
        <dbReference type="Google" id="ProtNLM"/>
    </source>
</evidence>
<dbReference type="AlphaFoldDB" id="A0A016U6W0"/>
<proteinExistence type="predicted"/>
<dbReference type="EMBL" id="JARK01001392">
    <property type="protein sequence ID" value="EYC10353.1"/>
    <property type="molecule type" value="Genomic_DNA"/>
</dbReference>
<keyword evidence="2" id="KW-1185">Reference proteome</keyword>
<dbReference type="Proteomes" id="UP000024635">
    <property type="component" value="Unassembled WGS sequence"/>
</dbReference>
<evidence type="ECO:0000313" key="2">
    <source>
        <dbReference type="Proteomes" id="UP000024635"/>
    </source>
</evidence>
<accession>A0A016U6W0</accession>
<dbReference type="STRING" id="53326.A0A016U6W0"/>
<protein>
    <recommendedName>
        <fullName evidence="3">Endonuclease/exonuclease/phosphatase domain-containing protein</fullName>
    </recommendedName>
</protein>
<sequence length="270" mass="31365">MVRKDTGDELIIGSGSGTHHAHGVGFIIRNIAEKLIEVIIHSSRIATLKLNVGRKKPLLTVQVYAPHIGCGIEEIESFYSEFAHHLKQPAFQKLVIGDFNAQIGTRPVNTRYVGKFTGKSWSDAGEILRDFAEHLRLYVAKSFFRKNEEKRWTYELPNVRKTRHEIDHVLCPNMRMVENVEVLSRLSIGSDHRPLRLTVKADVKVNRRRIITRRTFDTKSFEYKSEKKNRNAELCKLIRRKMKQDQSIFRTQRLLQAAEKQKAYDNAERK</sequence>
<name>A0A016U6W0_9BILA</name>
<dbReference type="InterPro" id="IPR036691">
    <property type="entry name" value="Endo/exonu/phosph_ase_sf"/>
</dbReference>
<dbReference type="Gene3D" id="3.60.10.10">
    <property type="entry name" value="Endonuclease/exonuclease/phosphatase"/>
    <property type="match status" value="1"/>
</dbReference>